<evidence type="ECO:0000313" key="9">
    <source>
        <dbReference type="Proteomes" id="UP000190797"/>
    </source>
</evidence>
<dbReference type="InterPro" id="IPR058245">
    <property type="entry name" value="NreC/VraR/RcsB-like_REC"/>
</dbReference>
<reference evidence="9" key="1">
    <citation type="journal article" date="2017" name="Med. Chem. Commun.">
        <title>Nonomuraea sp. ATCC 55076 harbours the largest actinomycete chromosome to date and the kistamicin biosynthetic gene cluster.</title>
        <authorList>
            <person name="Nazari B."/>
            <person name="Forneris C.C."/>
            <person name="Gibson M.I."/>
            <person name="Moon K."/>
            <person name="Schramma K.R."/>
            <person name="Seyedsayamdost M.R."/>
        </authorList>
    </citation>
    <scope>NUCLEOTIDE SEQUENCE [LARGE SCALE GENOMIC DNA]</scope>
    <source>
        <strain evidence="9">ATCC 55076</strain>
    </source>
</reference>
<dbReference type="CDD" id="cd06170">
    <property type="entry name" value="LuxR_C_like"/>
    <property type="match status" value="1"/>
</dbReference>
<evidence type="ECO:0000256" key="3">
    <source>
        <dbReference type="ARBA" id="ARBA00023125"/>
    </source>
</evidence>
<evidence type="ECO:0000256" key="5">
    <source>
        <dbReference type="PROSITE-ProRule" id="PRU00169"/>
    </source>
</evidence>
<evidence type="ECO:0000313" key="8">
    <source>
        <dbReference type="EMBL" id="AQZ63507.1"/>
    </source>
</evidence>
<protein>
    <submittedName>
        <fullName evidence="8">DNA-binding response regulator</fullName>
    </submittedName>
</protein>
<evidence type="ECO:0000256" key="4">
    <source>
        <dbReference type="ARBA" id="ARBA00023163"/>
    </source>
</evidence>
<dbReference type="Pfam" id="PF00196">
    <property type="entry name" value="GerE"/>
    <property type="match status" value="1"/>
</dbReference>
<dbReference type="PROSITE" id="PS00622">
    <property type="entry name" value="HTH_LUXR_1"/>
    <property type="match status" value="1"/>
</dbReference>
<dbReference type="GO" id="GO:0003677">
    <property type="term" value="F:DNA binding"/>
    <property type="evidence" value="ECO:0007669"/>
    <property type="project" value="UniProtKB-KW"/>
</dbReference>
<dbReference type="KEGG" id="noa:BKM31_20400"/>
<gene>
    <name evidence="8" type="ORF">BKM31_20400</name>
</gene>
<evidence type="ECO:0000256" key="1">
    <source>
        <dbReference type="ARBA" id="ARBA00022553"/>
    </source>
</evidence>
<dbReference type="PANTHER" id="PTHR43214:SF24">
    <property type="entry name" value="TRANSCRIPTIONAL REGULATORY PROTEIN NARL-RELATED"/>
    <property type="match status" value="1"/>
</dbReference>
<accession>A0A1V0A000</accession>
<dbReference type="SMART" id="SM00421">
    <property type="entry name" value="HTH_LUXR"/>
    <property type="match status" value="1"/>
</dbReference>
<dbReference type="InterPro" id="IPR000792">
    <property type="entry name" value="Tscrpt_reg_LuxR_C"/>
</dbReference>
<sequence>MTRPPLRIVLADDQAVVRTALRMVIERRADFHVVSEAADGAQAVAAAFEHRPDVVVMDVRMPGMTGVDATRAITRQWPHADPHPKVLILTTFDLDEYVHAALRAGAAGFLLKNSRPDQLAEAIRTVAEGESILSPSTTRRLIETFTRSAVAGPGATAGEADLVDRLTERERDVLILLAKGHTNPEIAAALGLTETSVRSRVNRILTRLRLDNRVQAALAAYRAGLIPGEDL</sequence>
<keyword evidence="4" id="KW-0804">Transcription</keyword>
<dbReference type="GO" id="GO:0006355">
    <property type="term" value="P:regulation of DNA-templated transcription"/>
    <property type="evidence" value="ECO:0007669"/>
    <property type="project" value="InterPro"/>
</dbReference>
<dbReference type="EMBL" id="CP017717">
    <property type="protein sequence ID" value="AQZ63507.1"/>
    <property type="molecule type" value="Genomic_DNA"/>
</dbReference>
<dbReference type="SUPFAM" id="SSF52172">
    <property type="entry name" value="CheY-like"/>
    <property type="match status" value="1"/>
</dbReference>
<name>A0A1V0A000_9ACTN</name>
<evidence type="ECO:0000256" key="2">
    <source>
        <dbReference type="ARBA" id="ARBA00023015"/>
    </source>
</evidence>
<proteinExistence type="predicted"/>
<dbReference type="InterPro" id="IPR001789">
    <property type="entry name" value="Sig_transdc_resp-reg_receiver"/>
</dbReference>
<dbReference type="PROSITE" id="PS50110">
    <property type="entry name" value="RESPONSE_REGULATORY"/>
    <property type="match status" value="1"/>
</dbReference>
<dbReference type="InterPro" id="IPR039420">
    <property type="entry name" value="WalR-like"/>
</dbReference>
<dbReference type="PRINTS" id="PR00038">
    <property type="entry name" value="HTHLUXR"/>
</dbReference>
<dbReference type="Pfam" id="PF00072">
    <property type="entry name" value="Response_reg"/>
    <property type="match status" value="1"/>
</dbReference>
<dbReference type="AlphaFoldDB" id="A0A1V0A000"/>
<feature type="modified residue" description="4-aspartylphosphate" evidence="5">
    <location>
        <position position="58"/>
    </location>
</feature>
<organism evidence="8 9">
    <name type="scientific">[Actinomadura] parvosata subsp. kistnae</name>
    <dbReference type="NCBI Taxonomy" id="1909395"/>
    <lineage>
        <taxon>Bacteria</taxon>
        <taxon>Bacillati</taxon>
        <taxon>Actinomycetota</taxon>
        <taxon>Actinomycetes</taxon>
        <taxon>Streptosporangiales</taxon>
        <taxon>Streptosporangiaceae</taxon>
        <taxon>Nonomuraea</taxon>
    </lineage>
</organism>
<evidence type="ECO:0000259" key="6">
    <source>
        <dbReference type="PROSITE" id="PS50043"/>
    </source>
</evidence>
<feature type="domain" description="HTH luxR-type" evidence="6">
    <location>
        <begin position="159"/>
        <end position="224"/>
    </location>
</feature>
<dbReference type="Proteomes" id="UP000190797">
    <property type="component" value="Chromosome"/>
</dbReference>
<dbReference type="InterPro" id="IPR016032">
    <property type="entry name" value="Sig_transdc_resp-reg_C-effctor"/>
</dbReference>
<dbReference type="PANTHER" id="PTHR43214">
    <property type="entry name" value="TWO-COMPONENT RESPONSE REGULATOR"/>
    <property type="match status" value="1"/>
</dbReference>
<keyword evidence="2" id="KW-0805">Transcription regulation</keyword>
<dbReference type="Gene3D" id="3.40.50.2300">
    <property type="match status" value="1"/>
</dbReference>
<dbReference type="PROSITE" id="PS50043">
    <property type="entry name" value="HTH_LUXR_2"/>
    <property type="match status" value="1"/>
</dbReference>
<dbReference type="SUPFAM" id="SSF46894">
    <property type="entry name" value="C-terminal effector domain of the bipartite response regulators"/>
    <property type="match status" value="1"/>
</dbReference>
<dbReference type="InterPro" id="IPR011006">
    <property type="entry name" value="CheY-like_superfamily"/>
</dbReference>
<keyword evidence="9" id="KW-1185">Reference proteome</keyword>
<evidence type="ECO:0000259" key="7">
    <source>
        <dbReference type="PROSITE" id="PS50110"/>
    </source>
</evidence>
<dbReference type="RefSeq" id="WP_246005534.1">
    <property type="nucleotide sequence ID" value="NZ_OOHJ01000030.1"/>
</dbReference>
<feature type="domain" description="Response regulatory" evidence="7">
    <location>
        <begin position="7"/>
        <end position="127"/>
    </location>
</feature>
<keyword evidence="3 8" id="KW-0238">DNA-binding</keyword>
<dbReference type="GO" id="GO:0000160">
    <property type="term" value="P:phosphorelay signal transduction system"/>
    <property type="evidence" value="ECO:0007669"/>
    <property type="project" value="InterPro"/>
</dbReference>
<dbReference type="SMART" id="SM00448">
    <property type="entry name" value="REC"/>
    <property type="match status" value="1"/>
</dbReference>
<dbReference type="CDD" id="cd17535">
    <property type="entry name" value="REC_NarL-like"/>
    <property type="match status" value="1"/>
</dbReference>
<dbReference type="STRING" id="1909395.BKM31_20400"/>
<keyword evidence="1 5" id="KW-0597">Phosphoprotein</keyword>